<sequence>MDYEMLIDEIKRQKAILVIFIVGDYDCPFHQNTKKLSKQLNEDLPGCKSVILRQGSHKESLLNTIYRYATVPLLLVIDHNGVPITCYDLYNLDEEVKLNYDMLKSLVKHHILDCVLQYGGPVSDSDKSVFTVKNRVEKHNKGFVDNVANYSQTSIRLINMPLDAQSIYKFAPDQRLNDLYDKLNQNGSFCPQDWHIINSYPRFSFSDKDKNKTFRELGCHPRATFFLIKKEPTNTTRTFSASAWMLVRSTTQFLFQRLVDIVSMVRRFFAFRQQRLEDDR</sequence>
<gene>
    <name evidence="2" type="ORF">g.41046</name>
</gene>
<dbReference type="AlphaFoldDB" id="A0A1B6E8F9"/>
<dbReference type="EMBL" id="GEDC01003070">
    <property type="protein sequence ID" value="JAS34228.1"/>
    <property type="molecule type" value="Transcribed_RNA"/>
</dbReference>
<dbReference type="SUPFAM" id="SSF54236">
    <property type="entry name" value="Ubiquitin-like"/>
    <property type="match status" value="1"/>
</dbReference>
<dbReference type="InterPro" id="IPR001012">
    <property type="entry name" value="UBX_dom"/>
</dbReference>
<feature type="non-terminal residue" evidence="2">
    <location>
        <position position="280"/>
    </location>
</feature>
<dbReference type="PROSITE" id="PS50033">
    <property type="entry name" value="UBX"/>
    <property type="match status" value="1"/>
</dbReference>
<dbReference type="InterPro" id="IPR029071">
    <property type="entry name" value="Ubiquitin-like_domsf"/>
</dbReference>
<proteinExistence type="predicted"/>
<organism evidence="2">
    <name type="scientific">Clastoptera arizonana</name>
    <name type="common">Arizona spittle bug</name>
    <dbReference type="NCBI Taxonomy" id="38151"/>
    <lineage>
        <taxon>Eukaryota</taxon>
        <taxon>Metazoa</taxon>
        <taxon>Ecdysozoa</taxon>
        <taxon>Arthropoda</taxon>
        <taxon>Hexapoda</taxon>
        <taxon>Insecta</taxon>
        <taxon>Pterygota</taxon>
        <taxon>Neoptera</taxon>
        <taxon>Paraneoptera</taxon>
        <taxon>Hemiptera</taxon>
        <taxon>Auchenorrhyncha</taxon>
        <taxon>Cercopoidea</taxon>
        <taxon>Clastopteridae</taxon>
        <taxon>Clastoptera</taxon>
    </lineage>
</organism>
<dbReference type="Pfam" id="PF00789">
    <property type="entry name" value="UBX"/>
    <property type="match status" value="1"/>
</dbReference>
<feature type="domain" description="UBX" evidence="1">
    <location>
        <begin position="158"/>
        <end position="227"/>
    </location>
</feature>
<accession>A0A1B6E8F9</accession>
<dbReference type="CDD" id="cd01767">
    <property type="entry name" value="UBX"/>
    <property type="match status" value="1"/>
</dbReference>
<reference evidence="2" key="1">
    <citation type="submission" date="2015-12" db="EMBL/GenBank/DDBJ databases">
        <title>De novo transcriptome assembly of four potential Pierce s Disease insect vectors from Arizona vineyards.</title>
        <authorList>
            <person name="Tassone E.E."/>
        </authorList>
    </citation>
    <scope>NUCLEOTIDE SEQUENCE</scope>
</reference>
<dbReference type="Gene3D" id="3.10.20.90">
    <property type="entry name" value="Phosphatidylinositol 3-kinase Catalytic Subunit, Chain A, domain 1"/>
    <property type="match status" value="1"/>
</dbReference>
<evidence type="ECO:0000259" key="1">
    <source>
        <dbReference type="PROSITE" id="PS50033"/>
    </source>
</evidence>
<evidence type="ECO:0000313" key="2">
    <source>
        <dbReference type="EMBL" id="JAS34228.1"/>
    </source>
</evidence>
<protein>
    <recommendedName>
        <fullName evidence="1">UBX domain-containing protein</fullName>
    </recommendedName>
</protein>
<name>A0A1B6E8F9_9HEMI</name>